<evidence type="ECO:0000256" key="1">
    <source>
        <dbReference type="ARBA" id="ARBA00008769"/>
    </source>
</evidence>
<dbReference type="Proteomes" id="UP000887320">
    <property type="component" value="Unassembled WGS sequence"/>
</dbReference>
<dbReference type="Pfam" id="PF04966">
    <property type="entry name" value="OprB"/>
    <property type="match status" value="1"/>
</dbReference>
<keyword evidence="2" id="KW-0732">Signal</keyword>
<evidence type="ECO:0000313" key="4">
    <source>
        <dbReference type="Proteomes" id="UP000887320"/>
    </source>
</evidence>
<accession>A0A6A1RPX1</accession>
<dbReference type="PANTHER" id="PTHR37944">
    <property type="entry name" value="PORIN B"/>
    <property type="match status" value="1"/>
</dbReference>
<organism evidence="3 4">
    <name type="scientific">Acinetobacter guillouiae</name>
    <name type="common">Acinetobacter genomosp. 11</name>
    <dbReference type="NCBI Taxonomy" id="106649"/>
    <lineage>
        <taxon>Bacteria</taxon>
        <taxon>Pseudomonadati</taxon>
        <taxon>Pseudomonadota</taxon>
        <taxon>Gammaproteobacteria</taxon>
        <taxon>Moraxellales</taxon>
        <taxon>Moraxellaceae</taxon>
        <taxon>Acinetobacter</taxon>
    </lineage>
</organism>
<feature type="signal peptide" evidence="2">
    <location>
        <begin position="1"/>
        <end position="21"/>
    </location>
</feature>
<dbReference type="GO" id="GO:0015288">
    <property type="term" value="F:porin activity"/>
    <property type="evidence" value="ECO:0007669"/>
    <property type="project" value="InterPro"/>
</dbReference>
<dbReference type="AlphaFoldDB" id="A0A6A1RPX1"/>
<dbReference type="InterPro" id="IPR052932">
    <property type="entry name" value="OprB_Porin"/>
</dbReference>
<dbReference type="Gene3D" id="2.40.160.180">
    <property type="entry name" value="Carbohydrate-selective porin OprB"/>
    <property type="match status" value="1"/>
</dbReference>
<name>A0A6A1RPX1_ACIGI</name>
<evidence type="ECO:0000313" key="3">
    <source>
        <dbReference type="EMBL" id="MCF0265921.1"/>
    </source>
</evidence>
<proteinExistence type="inferred from homology"/>
<comment type="caution">
    <text evidence="3">The sequence shown here is derived from an EMBL/GenBank/DDBJ whole genome shotgun (WGS) entry which is preliminary data.</text>
</comment>
<gene>
    <name evidence="3" type="ORF">KW868_15855</name>
</gene>
<protein>
    <submittedName>
        <fullName evidence="3">Carbohydrate porin</fullName>
    </submittedName>
</protein>
<evidence type="ECO:0000256" key="2">
    <source>
        <dbReference type="RuleBase" id="RU363072"/>
    </source>
</evidence>
<dbReference type="GO" id="GO:0016020">
    <property type="term" value="C:membrane"/>
    <property type="evidence" value="ECO:0007669"/>
    <property type="project" value="InterPro"/>
</dbReference>
<reference evidence="3" key="1">
    <citation type="submission" date="2021-07" db="EMBL/GenBank/DDBJ databases">
        <authorList>
            <person name="Fernandez M."/>
            <person name="Pereira P."/>
            <person name="Torres Tejerizo G.A."/>
            <person name="Gonzalez P."/>
            <person name="Agostini E."/>
        </authorList>
    </citation>
    <scope>NUCLEOTIDE SEQUENCE</scope>
    <source>
        <strain evidence="3">SFC 500-1A</strain>
    </source>
</reference>
<dbReference type="InterPro" id="IPR007049">
    <property type="entry name" value="Carb-sel_porin_OprB"/>
</dbReference>
<dbReference type="PANTHER" id="PTHR37944:SF1">
    <property type="entry name" value="PORIN B"/>
    <property type="match status" value="1"/>
</dbReference>
<comment type="similarity">
    <text evidence="1 2">Belongs to the OprB family.</text>
</comment>
<feature type="chain" id="PRO_5041475301" evidence="2">
    <location>
        <begin position="22"/>
        <end position="420"/>
    </location>
</feature>
<dbReference type="InterPro" id="IPR038673">
    <property type="entry name" value="OprB_sf"/>
</dbReference>
<dbReference type="GO" id="GO:0008643">
    <property type="term" value="P:carbohydrate transport"/>
    <property type="evidence" value="ECO:0007669"/>
    <property type="project" value="InterPro"/>
</dbReference>
<dbReference type="RefSeq" id="WP_004721069.1">
    <property type="nucleotide sequence ID" value="NZ_BBRY01000002.1"/>
</dbReference>
<dbReference type="EMBL" id="JAHWXT010000006">
    <property type="protein sequence ID" value="MCF0265921.1"/>
    <property type="molecule type" value="Genomic_DNA"/>
</dbReference>
<sequence length="420" mass="47225">MSNLIKFTISLVSLLSIQLHAAQYSLDKNSPYLFGDWEGMRTELLKQGIKLDANLIVDSAYLVDGGYNPGSDPKYASQFLIGSTLDLEKLANWEGITLRATITARQGQSLSSEGISDPSAPQLANVQANYGRGNSKSRLTEFSLEKNFKEQGLSIKLGRLGMGTDFNVMSCEFQNNSFCATQMGKWQSGIWYNSPISQWGGRLKYQFHPELALQIGVYEYNPQNALERHGWNLSTHQADGVTIPLEMIWQPKSLINALAGTYRVGAIYNTADETKNQKDIRTGQQQNHTYGAWFNFDQQLTSVGVGKQGLHSFANFTFHSRTTNKVDQSQQIGLKYYGVITSRAEDNLGFALNRIHINNRFADDKKQINADAEYNIELNYSYYPTKWLMLRPSLQYIVHPGATHDINNAWVLALGTKLNF</sequence>